<feature type="coiled-coil region" evidence="2">
    <location>
        <begin position="123"/>
        <end position="217"/>
    </location>
</feature>
<feature type="coiled-coil region" evidence="2">
    <location>
        <begin position="56"/>
        <end position="97"/>
    </location>
</feature>
<gene>
    <name evidence="4" type="ORF">FKW44_015480</name>
</gene>
<evidence type="ECO:0000313" key="5">
    <source>
        <dbReference type="Proteomes" id="UP000595437"/>
    </source>
</evidence>
<organism evidence="4 5">
    <name type="scientific">Caligus rogercresseyi</name>
    <name type="common">Sea louse</name>
    <dbReference type="NCBI Taxonomy" id="217165"/>
    <lineage>
        <taxon>Eukaryota</taxon>
        <taxon>Metazoa</taxon>
        <taxon>Ecdysozoa</taxon>
        <taxon>Arthropoda</taxon>
        <taxon>Crustacea</taxon>
        <taxon>Multicrustacea</taxon>
        <taxon>Hexanauplia</taxon>
        <taxon>Copepoda</taxon>
        <taxon>Siphonostomatoida</taxon>
        <taxon>Caligidae</taxon>
        <taxon>Caligus</taxon>
    </lineage>
</organism>
<dbReference type="GO" id="GO:0016459">
    <property type="term" value="C:myosin complex"/>
    <property type="evidence" value="ECO:0007669"/>
    <property type="project" value="InterPro"/>
</dbReference>
<accession>A0A7T8H0H0</accession>
<evidence type="ECO:0000256" key="2">
    <source>
        <dbReference type="SAM" id="Coils"/>
    </source>
</evidence>
<name>A0A7T8H0H0_CALRO</name>
<dbReference type="Gene3D" id="1.10.287.1490">
    <property type="match status" value="1"/>
</dbReference>
<keyword evidence="1 2" id="KW-0175">Coiled coil</keyword>
<dbReference type="InterPro" id="IPR002928">
    <property type="entry name" value="Myosin_tail"/>
</dbReference>
<proteinExistence type="predicted"/>
<dbReference type="OrthoDB" id="312459at2759"/>
<dbReference type="Gene3D" id="1.20.5.340">
    <property type="match status" value="1"/>
</dbReference>
<feature type="coiled-coil region" evidence="2">
    <location>
        <begin position="260"/>
        <end position="301"/>
    </location>
</feature>
<dbReference type="Pfam" id="PF01576">
    <property type="entry name" value="Myosin_tail_1"/>
    <property type="match status" value="1"/>
</dbReference>
<feature type="non-terminal residue" evidence="4">
    <location>
        <position position="619"/>
    </location>
</feature>
<dbReference type="AlphaFoldDB" id="A0A7T8H0H0"/>
<keyword evidence="5" id="KW-1185">Reference proteome</keyword>
<protein>
    <submittedName>
        <fullName evidence="4">Paramyosin_ long formlike</fullName>
    </submittedName>
</protein>
<dbReference type="SUPFAM" id="SSF57997">
    <property type="entry name" value="Tropomyosin"/>
    <property type="match status" value="1"/>
</dbReference>
<feature type="coiled-coil region" evidence="2">
    <location>
        <begin position="331"/>
        <end position="477"/>
    </location>
</feature>
<dbReference type="EMBL" id="CP045899">
    <property type="protein sequence ID" value="QQP41192.1"/>
    <property type="molecule type" value="Genomic_DNA"/>
</dbReference>
<feature type="coiled-coil region" evidence="2">
    <location>
        <begin position="505"/>
        <end position="536"/>
    </location>
</feature>
<dbReference type="Proteomes" id="UP000595437">
    <property type="component" value="Chromosome 10"/>
</dbReference>
<sequence length="619" mass="71461">MALALSARSKADDSEMMSSMKRTTKTYTYKQDGSGNITRECHTKVDCGEDASIKAMRRFEEQIRVLQDDYESEQHLRRRVEREKQDLQMQILSLTERLTQAEGGAECQLDINRKREAEMAHLRKLLEEVHSESEHNIHELKKRHQQAMMELQEQIESVARSKDKVSKEKSKLQVEIESLLAQMEVFSSEKTTVRKTIERLEVQINEHNCKIDVMCKELTAVTSERNSLKLSNDESNRKLNDMKIAIESAGLDKNKVASQLLSAESRIVALETQLKSLSVEIHDYKETRIELEKQLSHFKNDGLDWKKKYENEARMRIEDVDTLRKKFGAQVADLQDQLDAVLSKLKAMEQAKNRLQMEVQTLIKDLEISQSTVKEFQSKLNISEKRSEDLAIKLREMTNMYEKADNEVKARGQELIRLSNDMDRLKMDNGVLLKDRSKLEDECRMLKAELDSIKRQLHAAEQENRKLGHDREELARAFKDADAEEAPWRQPKLFLQKDDEFNATKKKLMVEIESLTARLHDTENRLKNEVEKIKKKMAVTITELEMSLDSANKSNVNFQNVNKTQATQIMELTSMYDSACKKLDVTVGDASALNKKVSIVETELQSLRSAHGGLDNARR</sequence>
<feature type="domain" description="Myosin tail" evidence="3">
    <location>
        <begin position="50"/>
        <end position="379"/>
    </location>
</feature>
<evidence type="ECO:0000259" key="3">
    <source>
        <dbReference type="Pfam" id="PF01576"/>
    </source>
</evidence>
<reference evidence="5" key="1">
    <citation type="submission" date="2021-01" db="EMBL/GenBank/DDBJ databases">
        <title>Caligus Genome Assembly.</title>
        <authorList>
            <person name="Gallardo-Escarate C."/>
        </authorList>
    </citation>
    <scope>NUCLEOTIDE SEQUENCE [LARGE SCALE GENOMIC DNA]</scope>
</reference>
<evidence type="ECO:0000256" key="1">
    <source>
        <dbReference type="ARBA" id="ARBA00023054"/>
    </source>
</evidence>
<evidence type="ECO:0000313" key="4">
    <source>
        <dbReference type="EMBL" id="QQP41192.1"/>
    </source>
</evidence>